<reference evidence="1" key="1">
    <citation type="submission" date="2019-08" db="EMBL/GenBank/DDBJ databases">
        <authorList>
            <person name="Kucharzyk K."/>
            <person name="Murdoch R.W."/>
            <person name="Higgins S."/>
            <person name="Loffler F."/>
        </authorList>
    </citation>
    <scope>NUCLEOTIDE SEQUENCE</scope>
</reference>
<name>A0A645DN78_9ZZZZ</name>
<dbReference type="AlphaFoldDB" id="A0A645DN78"/>
<dbReference type="EMBL" id="VSSQ01037901">
    <property type="protein sequence ID" value="MPM90721.1"/>
    <property type="molecule type" value="Genomic_DNA"/>
</dbReference>
<sequence length="96" mass="11091">MGYTYYYLRYYNIEFVTSDIEISESEYSYDGSRKPDGRYAGRGNASDDYISKDYITEMAKKLGDIKNSKGEKNLKVYVIGFSNVSEERAELDFIKG</sequence>
<organism evidence="1">
    <name type="scientific">bioreactor metagenome</name>
    <dbReference type="NCBI Taxonomy" id="1076179"/>
    <lineage>
        <taxon>unclassified sequences</taxon>
        <taxon>metagenomes</taxon>
        <taxon>ecological metagenomes</taxon>
    </lineage>
</organism>
<comment type="caution">
    <text evidence="1">The sequence shown here is derived from an EMBL/GenBank/DDBJ whole genome shotgun (WGS) entry which is preliminary data.</text>
</comment>
<proteinExistence type="predicted"/>
<evidence type="ECO:0000313" key="1">
    <source>
        <dbReference type="EMBL" id="MPM90721.1"/>
    </source>
</evidence>
<protein>
    <submittedName>
        <fullName evidence="1">Uncharacterized protein</fullName>
    </submittedName>
</protein>
<gene>
    <name evidence="1" type="ORF">SDC9_137843</name>
</gene>
<accession>A0A645DN78</accession>